<dbReference type="Proteomes" id="UP000290637">
    <property type="component" value="Chromosome"/>
</dbReference>
<dbReference type="KEGG" id="plue:EWM63_07185"/>
<accession>A0A4P6KX24</accession>
<keyword evidence="5" id="KW-1185">Reference proteome</keyword>
<dbReference type="AlphaFoldDB" id="A0A4P6KX24"/>
<name>A0A4P6KX24_9BURK</name>
<dbReference type="EC" id="2.7.13.3" evidence="2"/>
<evidence type="ECO:0000256" key="2">
    <source>
        <dbReference type="ARBA" id="ARBA00012438"/>
    </source>
</evidence>
<evidence type="ECO:0000259" key="3">
    <source>
        <dbReference type="Pfam" id="PF02518"/>
    </source>
</evidence>
<dbReference type="RefSeq" id="WP_130185912.1">
    <property type="nucleotide sequence ID" value="NZ_CP035913.1"/>
</dbReference>
<evidence type="ECO:0000313" key="5">
    <source>
        <dbReference type="Proteomes" id="UP000290637"/>
    </source>
</evidence>
<dbReference type="InterPro" id="IPR003594">
    <property type="entry name" value="HATPase_dom"/>
</dbReference>
<comment type="catalytic activity">
    <reaction evidence="1">
        <text>ATP + protein L-histidine = ADP + protein N-phospho-L-histidine.</text>
        <dbReference type="EC" id="2.7.13.3"/>
    </reaction>
</comment>
<dbReference type="EMBL" id="CP035913">
    <property type="protein sequence ID" value="QBE62778.1"/>
    <property type="molecule type" value="Genomic_DNA"/>
</dbReference>
<dbReference type="InterPro" id="IPR036890">
    <property type="entry name" value="HATPase_C_sf"/>
</dbReference>
<proteinExistence type="predicted"/>
<protein>
    <recommendedName>
        <fullName evidence="2">histidine kinase</fullName>
        <ecNumber evidence="2">2.7.13.3</ecNumber>
    </recommendedName>
</protein>
<dbReference type="GO" id="GO:0004673">
    <property type="term" value="F:protein histidine kinase activity"/>
    <property type="evidence" value="ECO:0007669"/>
    <property type="project" value="UniProtKB-EC"/>
</dbReference>
<dbReference type="Pfam" id="PF02518">
    <property type="entry name" value="HATPase_c"/>
    <property type="match status" value="1"/>
</dbReference>
<reference evidence="4 5" key="1">
    <citation type="submission" date="2019-02" db="EMBL/GenBank/DDBJ databases">
        <title>Draft Genome Sequences of Six Type Strains of the Genus Massilia.</title>
        <authorList>
            <person name="Miess H."/>
            <person name="Frediansyhah A."/>
            <person name="Gross H."/>
        </authorList>
    </citation>
    <scope>NUCLEOTIDE SEQUENCE [LARGE SCALE GENOMIC DNA]</scope>
    <source>
        <strain evidence="4 5">DSM 17473</strain>
    </source>
</reference>
<dbReference type="SUPFAM" id="SSF55874">
    <property type="entry name" value="ATPase domain of HSP90 chaperone/DNA topoisomerase II/histidine kinase"/>
    <property type="match status" value="1"/>
</dbReference>
<dbReference type="OrthoDB" id="9806130at2"/>
<feature type="domain" description="Histidine kinase/HSP90-like ATPase" evidence="3">
    <location>
        <begin position="248"/>
        <end position="346"/>
    </location>
</feature>
<gene>
    <name evidence="4" type="ORF">EWM63_07185</name>
</gene>
<dbReference type="InterPro" id="IPR004358">
    <property type="entry name" value="Sig_transdc_His_kin-like_C"/>
</dbReference>
<evidence type="ECO:0000256" key="1">
    <source>
        <dbReference type="ARBA" id="ARBA00000085"/>
    </source>
</evidence>
<sequence length="356" mass="39991">MPSIAREQITREMRRHRERVLLRWRQRIGDEIPCSAALPEAVVFDTMPELYDYLTLSIADPDELGRTSLARAHGAERARQASYRPADLLREFQVLRRCMAEVAEEENLVLTHLHMTALAASFDTVEREALDEFDSVRRREQEVAQMTVSAELREHLNVIGVSTQRIMAHGNLDKIAQLANRIRVRLAKVEALLDEQERQEVAKAERLPLLLSTFDLLALAREVCREAPQPNTSVEGDPVLVTWCRISMRQALRTLLAEGRDAAGPVSITVRRSNGRASLAVLHRHVLPPDVVRTLFSARNVETHPTLREWGVGLAFVREVAETHGGSAIVRSADATGTEFRLDLPIDASPFLGNKS</sequence>
<organism evidence="4 5">
    <name type="scientific">Pseudoduganella lutea</name>
    <dbReference type="NCBI Taxonomy" id="321985"/>
    <lineage>
        <taxon>Bacteria</taxon>
        <taxon>Pseudomonadati</taxon>
        <taxon>Pseudomonadota</taxon>
        <taxon>Betaproteobacteria</taxon>
        <taxon>Burkholderiales</taxon>
        <taxon>Oxalobacteraceae</taxon>
        <taxon>Telluria group</taxon>
        <taxon>Pseudoduganella</taxon>
    </lineage>
</organism>
<dbReference type="PRINTS" id="PR00344">
    <property type="entry name" value="BCTRLSENSOR"/>
</dbReference>
<dbReference type="Gene3D" id="3.30.565.10">
    <property type="entry name" value="Histidine kinase-like ATPase, C-terminal domain"/>
    <property type="match status" value="1"/>
</dbReference>
<evidence type="ECO:0000313" key="4">
    <source>
        <dbReference type="EMBL" id="QBE62778.1"/>
    </source>
</evidence>